<dbReference type="PROSITE" id="PS51318">
    <property type="entry name" value="TAT"/>
    <property type="match status" value="1"/>
</dbReference>
<dbReference type="Proteomes" id="UP000629619">
    <property type="component" value="Unassembled WGS sequence"/>
</dbReference>
<reference evidence="1" key="1">
    <citation type="submission" date="2021-01" db="EMBL/GenBank/DDBJ databases">
        <title>Whole genome shotgun sequence of Actinoplanes siamensis NBRC 109076.</title>
        <authorList>
            <person name="Komaki H."/>
            <person name="Tamura T."/>
        </authorList>
    </citation>
    <scope>NUCLEOTIDE SEQUENCE</scope>
    <source>
        <strain evidence="1">NBRC 109076</strain>
    </source>
</reference>
<evidence type="ECO:0000313" key="1">
    <source>
        <dbReference type="EMBL" id="GIF05083.1"/>
    </source>
</evidence>
<evidence type="ECO:0000313" key="2">
    <source>
        <dbReference type="Proteomes" id="UP000629619"/>
    </source>
</evidence>
<gene>
    <name evidence="1" type="ORF">Asi03nite_26210</name>
</gene>
<organism evidence="1 2">
    <name type="scientific">Actinoplanes siamensis</name>
    <dbReference type="NCBI Taxonomy" id="1223317"/>
    <lineage>
        <taxon>Bacteria</taxon>
        <taxon>Bacillati</taxon>
        <taxon>Actinomycetota</taxon>
        <taxon>Actinomycetes</taxon>
        <taxon>Micromonosporales</taxon>
        <taxon>Micromonosporaceae</taxon>
        <taxon>Actinoplanes</taxon>
    </lineage>
</organism>
<keyword evidence="2" id="KW-1185">Reference proteome</keyword>
<accession>A0A919N605</accession>
<protein>
    <recommendedName>
        <fullName evidence="3">Transcriptional regulator</fullName>
    </recommendedName>
</protein>
<name>A0A919N605_9ACTN</name>
<dbReference type="EMBL" id="BOMW01000024">
    <property type="protein sequence ID" value="GIF05083.1"/>
    <property type="molecule type" value="Genomic_DNA"/>
</dbReference>
<evidence type="ECO:0008006" key="3">
    <source>
        <dbReference type="Google" id="ProtNLM"/>
    </source>
</evidence>
<proteinExistence type="predicted"/>
<sequence>MVRFPRGQGGRCTADGLHIPGAMLGLAARPWEATERAAAGRETAPVDRRGFLRSTVATSTAGLLAGVLADTDAALAYDGEVDLTSLQTTVEKISRGYNGQPPEDVLSQLVDELAGAGPLMRLHHPRQDRLDLARAIGQLGGMAAIVLHDMGRSRDALACFTTAEKAAKQAGDRSLRAWVLARKAMVPLNWGAPLVAARIAGQARQAAGRADTAAAAAALAASVAARAHAIAGATKDANNALQHADRIAGKLSVAESADTWLGYGLQKHFVHRSQALTHLKASTLAAKSQEAGLALSSETGMTRTLLLLDGAMCVRHDGDPAGGCQAAVDALTRRPGSYRAGLVRQRAAELYASVPASDRNLAEAQRLADLLAEAA</sequence>
<dbReference type="AlphaFoldDB" id="A0A919N605"/>
<dbReference type="InterPro" id="IPR006311">
    <property type="entry name" value="TAT_signal"/>
</dbReference>
<comment type="caution">
    <text evidence="1">The sequence shown here is derived from an EMBL/GenBank/DDBJ whole genome shotgun (WGS) entry which is preliminary data.</text>
</comment>